<gene>
    <name evidence="5" type="ordered locus">Mnod_5025</name>
</gene>
<evidence type="ECO:0000256" key="2">
    <source>
        <dbReference type="ARBA" id="ARBA00023125"/>
    </source>
</evidence>
<dbReference type="STRING" id="460265.Mnod_5025"/>
<organism evidence="5 6">
    <name type="scientific">Methylobacterium nodulans (strain LMG 21967 / CNCM I-2342 / ORS 2060)</name>
    <dbReference type="NCBI Taxonomy" id="460265"/>
    <lineage>
        <taxon>Bacteria</taxon>
        <taxon>Pseudomonadati</taxon>
        <taxon>Pseudomonadota</taxon>
        <taxon>Alphaproteobacteria</taxon>
        <taxon>Hyphomicrobiales</taxon>
        <taxon>Methylobacteriaceae</taxon>
        <taxon>Methylobacterium</taxon>
    </lineage>
</organism>
<reference evidence="5 6" key="1">
    <citation type="submission" date="2009-01" db="EMBL/GenBank/DDBJ databases">
        <title>Complete sequence of chromosome of Methylobacterium nodulans ORS 2060.</title>
        <authorList>
            <consortium name="US DOE Joint Genome Institute"/>
            <person name="Lucas S."/>
            <person name="Copeland A."/>
            <person name="Lapidus A."/>
            <person name="Glavina del Rio T."/>
            <person name="Dalin E."/>
            <person name="Tice H."/>
            <person name="Bruce D."/>
            <person name="Goodwin L."/>
            <person name="Pitluck S."/>
            <person name="Sims D."/>
            <person name="Brettin T."/>
            <person name="Detter J.C."/>
            <person name="Han C."/>
            <person name="Larimer F."/>
            <person name="Land M."/>
            <person name="Hauser L."/>
            <person name="Kyrpides N."/>
            <person name="Ivanova N."/>
            <person name="Marx C.J."/>
            <person name="Richardson P."/>
        </authorList>
    </citation>
    <scope>NUCLEOTIDE SEQUENCE [LARGE SCALE GENOMIC DNA]</scope>
    <source>
        <strain evidence="6">LMG 21967 / CNCM I-2342 / ORS 2060</strain>
    </source>
</reference>
<dbReference type="SUPFAM" id="SSF46785">
    <property type="entry name" value="Winged helix' DNA-binding domain"/>
    <property type="match status" value="1"/>
</dbReference>
<dbReference type="EMBL" id="CP001349">
    <property type="protein sequence ID" value="ACL59873.1"/>
    <property type="molecule type" value="Genomic_DNA"/>
</dbReference>
<dbReference type="InterPro" id="IPR036388">
    <property type="entry name" value="WH-like_DNA-bd_sf"/>
</dbReference>
<dbReference type="InterPro" id="IPR036390">
    <property type="entry name" value="WH_DNA-bd_sf"/>
</dbReference>
<dbReference type="PANTHER" id="PTHR43537">
    <property type="entry name" value="TRANSCRIPTIONAL REGULATOR, GNTR FAMILY"/>
    <property type="match status" value="1"/>
</dbReference>
<dbReference type="OrthoDB" id="8680240at2"/>
<protein>
    <submittedName>
        <fullName evidence="5">Transcriptional regulator, GntR family</fullName>
    </submittedName>
</protein>
<dbReference type="PANTHER" id="PTHR43537:SF5">
    <property type="entry name" value="UXU OPERON TRANSCRIPTIONAL REGULATOR"/>
    <property type="match status" value="1"/>
</dbReference>
<keyword evidence="6" id="KW-1185">Reference proteome</keyword>
<dbReference type="PROSITE" id="PS50949">
    <property type="entry name" value="HTH_GNTR"/>
    <property type="match status" value="1"/>
</dbReference>
<evidence type="ECO:0000256" key="3">
    <source>
        <dbReference type="ARBA" id="ARBA00023163"/>
    </source>
</evidence>
<dbReference type="SMART" id="SM00345">
    <property type="entry name" value="HTH_GNTR"/>
    <property type="match status" value="1"/>
</dbReference>
<dbReference type="GO" id="GO:0003700">
    <property type="term" value="F:DNA-binding transcription factor activity"/>
    <property type="evidence" value="ECO:0007669"/>
    <property type="project" value="InterPro"/>
</dbReference>
<sequence>MSARNDMAGHKHNDRDEETGVYLKIKKDVVYNQFAPRSQLKLKELSDKYGFGDTPVRDALIKLATEGLIEYIPYKGYFTKPMTVLRFTQHYDAALVLLKYAIQSGPSSFTTEEPCPSYLFGEPAPTGEAETTPSHARDIESLYGRIAAMSENSEVMSLIGRFIDHTRYIRELGLEQTEGRGTIVEGMICLVKLLAAGDRTAAIEILTVLFDQKIALLAESVKEGNNRALGAVRS</sequence>
<keyword evidence="1" id="KW-0805">Transcription regulation</keyword>
<dbReference type="eggNOG" id="COG1802">
    <property type="taxonomic scope" value="Bacteria"/>
</dbReference>
<dbReference type="Gene3D" id="1.10.10.10">
    <property type="entry name" value="Winged helix-like DNA-binding domain superfamily/Winged helix DNA-binding domain"/>
    <property type="match status" value="1"/>
</dbReference>
<dbReference type="HOGENOM" id="CLU_1183931_0_0_5"/>
<evidence type="ECO:0000259" key="4">
    <source>
        <dbReference type="PROSITE" id="PS50949"/>
    </source>
</evidence>
<dbReference type="KEGG" id="mno:Mnod_5025"/>
<feature type="domain" description="HTH gntR-type" evidence="4">
    <location>
        <begin position="15"/>
        <end position="82"/>
    </location>
</feature>
<keyword evidence="3" id="KW-0804">Transcription</keyword>
<dbReference type="Pfam" id="PF00392">
    <property type="entry name" value="GntR"/>
    <property type="match status" value="1"/>
</dbReference>
<dbReference type="Proteomes" id="UP000008207">
    <property type="component" value="Chromosome"/>
</dbReference>
<evidence type="ECO:0000256" key="1">
    <source>
        <dbReference type="ARBA" id="ARBA00023015"/>
    </source>
</evidence>
<dbReference type="GO" id="GO:0003677">
    <property type="term" value="F:DNA binding"/>
    <property type="evidence" value="ECO:0007669"/>
    <property type="project" value="UniProtKB-KW"/>
</dbReference>
<dbReference type="AlphaFoldDB" id="B8IIJ6"/>
<keyword evidence="2" id="KW-0238">DNA-binding</keyword>
<accession>B8IIJ6</accession>
<proteinExistence type="predicted"/>
<dbReference type="InterPro" id="IPR000524">
    <property type="entry name" value="Tscrpt_reg_HTH_GntR"/>
</dbReference>
<evidence type="ECO:0000313" key="6">
    <source>
        <dbReference type="Proteomes" id="UP000008207"/>
    </source>
</evidence>
<evidence type="ECO:0000313" key="5">
    <source>
        <dbReference type="EMBL" id="ACL59873.1"/>
    </source>
</evidence>
<name>B8IIJ6_METNO</name>
<dbReference type="RefSeq" id="WP_015931500.1">
    <property type="nucleotide sequence ID" value="NC_011894.1"/>
</dbReference>